<evidence type="ECO:0000313" key="6">
    <source>
        <dbReference type="Proteomes" id="UP000324748"/>
    </source>
</evidence>
<proteinExistence type="predicted"/>
<dbReference type="Proteomes" id="UP000325313">
    <property type="component" value="Unassembled WGS sequence"/>
</dbReference>
<sequence length="232" mass="26964">MLSLLKHQKIFSLVLLTVCCLQTTQSVDLPQALHAANDQRPIGGESHLDIDQLELEHLQNASHPGLAQHEIQPYTDQQNQLEQFQNVVNHYPAQQNKDLSQHEHQEDEENNHEKEKFEKMISSIPPLTKGTRYGLAKQDVKHPEKRQAQKILMDHMQEEFKSLEKELDRLVEGGTKDADTIKHARKIKKIYKQIKIYIQNWLLLKQNPNGLEIQPRTLILDDMKHTLGQMNK</sequence>
<feature type="compositionally biased region" description="Basic and acidic residues" evidence="2">
    <location>
        <begin position="99"/>
        <end position="119"/>
    </location>
</feature>
<dbReference type="EMBL" id="VSWC01000092">
    <property type="protein sequence ID" value="KAA1091583.1"/>
    <property type="molecule type" value="Genomic_DNA"/>
</dbReference>
<keyword evidence="1" id="KW-0175">Coiled coil</keyword>
<feature type="signal peptide" evidence="3">
    <location>
        <begin position="1"/>
        <end position="26"/>
    </location>
</feature>
<dbReference type="AlphaFoldDB" id="A0A5B0NRM2"/>
<keyword evidence="3" id="KW-0732">Signal</keyword>
<accession>A0A5B0NRM2</accession>
<evidence type="ECO:0000256" key="2">
    <source>
        <dbReference type="SAM" id="MobiDB-lite"/>
    </source>
</evidence>
<evidence type="ECO:0000313" key="7">
    <source>
        <dbReference type="Proteomes" id="UP000325313"/>
    </source>
</evidence>
<evidence type="ECO:0000256" key="3">
    <source>
        <dbReference type="SAM" id="SignalP"/>
    </source>
</evidence>
<keyword evidence="6" id="KW-1185">Reference proteome</keyword>
<name>A0A5B0NRM2_PUCGR</name>
<feature type="coiled-coil region" evidence="1">
    <location>
        <begin position="146"/>
        <end position="173"/>
    </location>
</feature>
<protein>
    <submittedName>
        <fullName evidence="5">Uncharacterized protein</fullName>
    </submittedName>
</protein>
<evidence type="ECO:0000313" key="5">
    <source>
        <dbReference type="EMBL" id="KAA1091583.1"/>
    </source>
</evidence>
<evidence type="ECO:0000313" key="4">
    <source>
        <dbReference type="EMBL" id="KAA1076213.1"/>
    </source>
</evidence>
<comment type="caution">
    <text evidence="5">The sequence shown here is derived from an EMBL/GenBank/DDBJ whole genome shotgun (WGS) entry which is preliminary data.</text>
</comment>
<feature type="region of interest" description="Disordered" evidence="2">
    <location>
        <begin position="97"/>
        <end position="145"/>
    </location>
</feature>
<dbReference type="Proteomes" id="UP000324748">
    <property type="component" value="Unassembled WGS sequence"/>
</dbReference>
<evidence type="ECO:0000256" key="1">
    <source>
        <dbReference type="SAM" id="Coils"/>
    </source>
</evidence>
<gene>
    <name evidence="5" type="ORF">PGT21_035940</name>
    <name evidence="4" type="ORF">PGTUg99_037210</name>
</gene>
<reference evidence="6 7" key="1">
    <citation type="submission" date="2019-05" db="EMBL/GenBank/DDBJ databases">
        <title>Emergence of the Ug99 lineage of the wheat stem rust pathogen through somatic hybridization.</title>
        <authorList>
            <person name="Li F."/>
            <person name="Upadhyaya N.M."/>
            <person name="Sperschneider J."/>
            <person name="Matny O."/>
            <person name="Nguyen-Phuc H."/>
            <person name="Mago R."/>
            <person name="Raley C."/>
            <person name="Miller M.E."/>
            <person name="Silverstein K.A.T."/>
            <person name="Henningsen E."/>
            <person name="Hirsch C.D."/>
            <person name="Visser B."/>
            <person name="Pretorius Z.A."/>
            <person name="Steffenson B.J."/>
            <person name="Schwessinger B."/>
            <person name="Dodds P.N."/>
            <person name="Figueroa M."/>
        </authorList>
    </citation>
    <scope>NUCLEOTIDE SEQUENCE [LARGE SCALE GENOMIC DNA]</scope>
    <source>
        <strain evidence="5">21-0</strain>
        <strain evidence="4 7">Ug99</strain>
    </source>
</reference>
<dbReference type="EMBL" id="VDEP01000471">
    <property type="protein sequence ID" value="KAA1076213.1"/>
    <property type="molecule type" value="Genomic_DNA"/>
</dbReference>
<organism evidence="5 6">
    <name type="scientific">Puccinia graminis f. sp. tritici</name>
    <dbReference type="NCBI Taxonomy" id="56615"/>
    <lineage>
        <taxon>Eukaryota</taxon>
        <taxon>Fungi</taxon>
        <taxon>Dikarya</taxon>
        <taxon>Basidiomycota</taxon>
        <taxon>Pucciniomycotina</taxon>
        <taxon>Pucciniomycetes</taxon>
        <taxon>Pucciniales</taxon>
        <taxon>Pucciniaceae</taxon>
        <taxon>Puccinia</taxon>
    </lineage>
</organism>
<feature type="chain" id="PRO_5036137533" evidence="3">
    <location>
        <begin position="27"/>
        <end position="232"/>
    </location>
</feature>